<keyword evidence="3" id="KW-1185">Reference proteome</keyword>
<accession>A0ABV7IP85</accession>
<dbReference type="Proteomes" id="UP001595604">
    <property type="component" value="Unassembled WGS sequence"/>
</dbReference>
<proteinExistence type="predicted"/>
<dbReference type="PANTHER" id="PTHR34387">
    <property type="entry name" value="SLR1258 PROTEIN"/>
    <property type="match status" value="1"/>
</dbReference>
<evidence type="ECO:0000313" key="2">
    <source>
        <dbReference type="EMBL" id="MFC3173444.1"/>
    </source>
</evidence>
<dbReference type="InterPro" id="IPR007497">
    <property type="entry name" value="SIMPL/DUF541"/>
</dbReference>
<feature type="signal peptide" evidence="1">
    <location>
        <begin position="1"/>
        <end position="25"/>
    </location>
</feature>
<evidence type="ECO:0000256" key="1">
    <source>
        <dbReference type="SAM" id="SignalP"/>
    </source>
</evidence>
<feature type="chain" id="PRO_5045966231" evidence="1">
    <location>
        <begin position="26"/>
        <end position="252"/>
    </location>
</feature>
<protein>
    <submittedName>
        <fullName evidence="2">SIMPL domain-containing protein</fullName>
    </submittedName>
</protein>
<evidence type="ECO:0000313" key="3">
    <source>
        <dbReference type="Proteomes" id="UP001595604"/>
    </source>
</evidence>
<sequence length="252" mass="25949">MKRSRLLLAATAAALAGALPLAASAQSGPAPVLAVGGTLLTVSADGKITRAPDIASFSAGVVSQGKTASEALAANSADMGRVIAALKRAGIADKDIQTSNLSLNPVYAPQRSLPDGTIDPPSPRIVGYQANNTVSVRQRNLKDFGKVIDTLVTAGANQVNGPSFEVENPDPLLDAARTTAMQKARARAELYARAAGLRVNRVLSISESGGWSPPQPVMYRMAMADSVAAAPPVQAGELQLSVAVTVQFELVP</sequence>
<reference evidence="3" key="1">
    <citation type="journal article" date="2019" name="Int. J. Syst. Evol. Microbiol.">
        <title>The Global Catalogue of Microorganisms (GCM) 10K type strain sequencing project: providing services to taxonomists for standard genome sequencing and annotation.</title>
        <authorList>
            <consortium name="The Broad Institute Genomics Platform"/>
            <consortium name="The Broad Institute Genome Sequencing Center for Infectious Disease"/>
            <person name="Wu L."/>
            <person name="Ma J."/>
        </authorList>
    </citation>
    <scope>NUCLEOTIDE SEQUENCE [LARGE SCALE GENOMIC DNA]</scope>
    <source>
        <strain evidence="3">KCTC 42984</strain>
    </source>
</reference>
<gene>
    <name evidence="2" type="ORF">ACFOD9_04180</name>
</gene>
<dbReference type="Gene3D" id="3.30.110.170">
    <property type="entry name" value="Protein of unknown function (DUF541), domain 1"/>
    <property type="match status" value="1"/>
</dbReference>
<dbReference type="EMBL" id="JBHRTQ010000004">
    <property type="protein sequence ID" value="MFC3173444.1"/>
    <property type="molecule type" value="Genomic_DNA"/>
</dbReference>
<organism evidence="2 3">
    <name type="scientific">Novosphingobium bradum</name>
    <dbReference type="NCBI Taxonomy" id="1737444"/>
    <lineage>
        <taxon>Bacteria</taxon>
        <taxon>Pseudomonadati</taxon>
        <taxon>Pseudomonadota</taxon>
        <taxon>Alphaproteobacteria</taxon>
        <taxon>Sphingomonadales</taxon>
        <taxon>Sphingomonadaceae</taxon>
        <taxon>Novosphingobium</taxon>
    </lineage>
</organism>
<dbReference type="Pfam" id="PF04402">
    <property type="entry name" value="SIMPL"/>
    <property type="match status" value="1"/>
</dbReference>
<dbReference type="PANTHER" id="PTHR34387:SF1">
    <property type="entry name" value="PERIPLASMIC IMMUNOGENIC PROTEIN"/>
    <property type="match status" value="1"/>
</dbReference>
<dbReference type="InterPro" id="IPR052022">
    <property type="entry name" value="26kDa_periplasmic_antigen"/>
</dbReference>
<comment type="caution">
    <text evidence="2">The sequence shown here is derived from an EMBL/GenBank/DDBJ whole genome shotgun (WGS) entry which is preliminary data.</text>
</comment>
<name>A0ABV7IP85_9SPHN</name>
<keyword evidence="1" id="KW-0732">Signal</keyword>
<dbReference type="RefSeq" id="WP_379508829.1">
    <property type="nucleotide sequence ID" value="NZ_JBHRTQ010000004.1"/>
</dbReference>
<dbReference type="Gene3D" id="3.30.70.2970">
    <property type="entry name" value="Protein of unknown function (DUF541), domain 2"/>
    <property type="match status" value="1"/>
</dbReference>